<keyword evidence="1" id="KW-0812">Transmembrane</keyword>
<dbReference type="EMBL" id="JASPKY010000163">
    <property type="protein sequence ID" value="KAK9729131.1"/>
    <property type="molecule type" value="Genomic_DNA"/>
</dbReference>
<evidence type="ECO:0000313" key="3">
    <source>
        <dbReference type="Proteomes" id="UP001458880"/>
    </source>
</evidence>
<feature type="transmembrane region" description="Helical" evidence="1">
    <location>
        <begin position="77"/>
        <end position="97"/>
    </location>
</feature>
<evidence type="ECO:0000256" key="1">
    <source>
        <dbReference type="SAM" id="Phobius"/>
    </source>
</evidence>
<organism evidence="2 3">
    <name type="scientific">Popillia japonica</name>
    <name type="common">Japanese beetle</name>
    <dbReference type="NCBI Taxonomy" id="7064"/>
    <lineage>
        <taxon>Eukaryota</taxon>
        <taxon>Metazoa</taxon>
        <taxon>Ecdysozoa</taxon>
        <taxon>Arthropoda</taxon>
        <taxon>Hexapoda</taxon>
        <taxon>Insecta</taxon>
        <taxon>Pterygota</taxon>
        <taxon>Neoptera</taxon>
        <taxon>Endopterygota</taxon>
        <taxon>Coleoptera</taxon>
        <taxon>Polyphaga</taxon>
        <taxon>Scarabaeiformia</taxon>
        <taxon>Scarabaeidae</taxon>
        <taxon>Rutelinae</taxon>
        <taxon>Popillia</taxon>
    </lineage>
</organism>
<name>A0AAW1L3L8_POPJA</name>
<evidence type="ECO:0000313" key="2">
    <source>
        <dbReference type="EMBL" id="KAK9729131.1"/>
    </source>
</evidence>
<keyword evidence="1" id="KW-1133">Transmembrane helix</keyword>
<dbReference type="Proteomes" id="UP001458880">
    <property type="component" value="Unassembled WGS sequence"/>
</dbReference>
<keyword evidence="1" id="KW-0472">Membrane</keyword>
<sequence>MDEHEDRHCKCEHFDNFKYHRCNSGWKPITHSKFYAHRHHKRTNRVNQISNTFKQTQPKGLIFVWPQKRKFRYEREMFFLTWFLAHGLYWLHLLNLFPNGSGMLLDQPPWKYTQPLPTPQSREYIIEPDWDSAVRKDVSKKGKTLVSGRDVSKKAQNDKNGNLIPPCRPIKEETICPLCLDSPEEDWIQCGKGKA</sequence>
<comment type="caution">
    <text evidence="2">The sequence shown here is derived from an EMBL/GenBank/DDBJ whole genome shotgun (WGS) entry which is preliminary data.</text>
</comment>
<keyword evidence="3" id="KW-1185">Reference proteome</keyword>
<proteinExistence type="predicted"/>
<accession>A0AAW1L3L8</accession>
<gene>
    <name evidence="2" type="ORF">QE152_g16068</name>
</gene>
<reference evidence="2 3" key="1">
    <citation type="journal article" date="2024" name="BMC Genomics">
        <title>De novo assembly and annotation of Popillia japonica's genome with initial clues to its potential as an invasive pest.</title>
        <authorList>
            <person name="Cucini C."/>
            <person name="Boschi S."/>
            <person name="Funari R."/>
            <person name="Cardaioli E."/>
            <person name="Iannotti N."/>
            <person name="Marturano G."/>
            <person name="Paoli F."/>
            <person name="Bruttini M."/>
            <person name="Carapelli A."/>
            <person name="Frati F."/>
            <person name="Nardi F."/>
        </authorList>
    </citation>
    <scope>NUCLEOTIDE SEQUENCE [LARGE SCALE GENOMIC DNA]</scope>
    <source>
        <strain evidence="2">DMR45628</strain>
    </source>
</reference>
<protein>
    <submittedName>
        <fullName evidence="2">Uncharacterized protein</fullName>
    </submittedName>
</protein>
<dbReference type="AlphaFoldDB" id="A0AAW1L3L8"/>